<dbReference type="STRING" id="234267.Acid_2305"/>
<dbReference type="EMBL" id="CP000473">
    <property type="protein sequence ID" value="ABJ83294.1"/>
    <property type="molecule type" value="Genomic_DNA"/>
</dbReference>
<sequence>MPKANYLAEFELLVMLAVIRLGEGAYGVPISREIEQQTGREVAFGTVYATLERLQEKGFVRSSLGDSTPERGGRAKRYFRVTPTGLRTVQETRQILIRLWRGLPELEGGVA</sequence>
<dbReference type="InParanoid" id="Q025M5"/>
<gene>
    <name evidence="2" type="ordered locus">Acid_2305</name>
</gene>
<dbReference type="SUPFAM" id="SSF46785">
    <property type="entry name" value="Winged helix' DNA-binding domain"/>
    <property type="match status" value="1"/>
</dbReference>
<proteinExistence type="predicted"/>
<evidence type="ECO:0000259" key="1">
    <source>
        <dbReference type="Pfam" id="PF03551"/>
    </source>
</evidence>
<protein>
    <submittedName>
        <fullName evidence="2">Transcriptional regulator, PadR family</fullName>
    </submittedName>
</protein>
<dbReference type="PANTHER" id="PTHR33169">
    <property type="entry name" value="PADR-FAMILY TRANSCRIPTIONAL REGULATOR"/>
    <property type="match status" value="1"/>
</dbReference>
<reference evidence="2" key="1">
    <citation type="submission" date="2006-10" db="EMBL/GenBank/DDBJ databases">
        <title>Complete sequence of Solibacter usitatus Ellin6076.</title>
        <authorList>
            <consortium name="US DOE Joint Genome Institute"/>
            <person name="Copeland A."/>
            <person name="Lucas S."/>
            <person name="Lapidus A."/>
            <person name="Barry K."/>
            <person name="Detter J.C."/>
            <person name="Glavina del Rio T."/>
            <person name="Hammon N."/>
            <person name="Israni S."/>
            <person name="Dalin E."/>
            <person name="Tice H."/>
            <person name="Pitluck S."/>
            <person name="Thompson L.S."/>
            <person name="Brettin T."/>
            <person name="Bruce D."/>
            <person name="Han C."/>
            <person name="Tapia R."/>
            <person name="Gilna P."/>
            <person name="Schmutz J."/>
            <person name="Larimer F."/>
            <person name="Land M."/>
            <person name="Hauser L."/>
            <person name="Kyrpides N."/>
            <person name="Mikhailova N."/>
            <person name="Janssen P.H."/>
            <person name="Kuske C.R."/>
            <person name="Richardson P."/>
        </authorList>
    </citation>
    <scope>NUCLEOTIDE SEQUENCE</scope>
    <source>
        <strain evidence="2">Ellin6076</strain>
    </source>
</reference>
<dbReference type="InterPro" id="IPR052509">
    <property type="entry name" value="Metal_resp_DNA-bind_regulator"/>
</dbReference>
<dbReference type="AlphaFoldDB" id="Q025M5"/>
<dbReference type="OrthoDB" id="120743at2"/>
<dbReference type="eggNOG" id="COG1695">
    <property type="taxonomic scope" value="Bacteria"/>
</dbReference>
<dbReference type="KEGG" id="sus:Acid_2305"/>
<dbReference type="Pfam" id="PF03551">
    <property type="entry name" value="PadR"/>
    <property type="match status" value="1"/>
</dbReference>
<dbReference type="InterPro" id="IPR036388">
    <property type="entry name" value="WH-like_DNA-bd_sf"/>
</dbReference>
<organism evidence="2">
    <name type="scientific">Solibacter usitatus (strain Ellin6076)</name>
    <dbReference type="NCBI Taxonomy" id="234267"/>
    <lineage>
        <taxon>Bacteria</taxon>
        <taxon>Pseudomonadati</taxon>
        <taxon>Acidobacteriota</taxon>
        <taxon>Terriglobia</taxon>
        <taxon>Bryobacterales</taxon>
        <taxon>Solibacteraceae</taxon>
        <taxon>Candidatus Solibacter</taxon>
    </lineage>
</organism>
<accession>Q025M5</accession>
<name>Q025M5_SOLUE</name>
<evidence type="ECO:0000313" key="2">
    <source>
        <dbReference type="EMBL" id="ABJ83294.1"/>
    </source>
</evidence>
<dbReference type="Gene3D" id="1.10.10.10">
    <property type="entry name" value="Winged helix-like DNA-binding domain superfamily/Winged helix DNA-binding domain"/>
    <property type="match status" value="1"/>
</dbReference>
<feature type="domain" description="Transcription regulator PadR N-terminal" evidence="1">
    <location>
        <begin position="16"/>
        <end position="90"/>
    </location>
</feature>
<dbReference type="PANTHER" id="PTHR33169:SF14">
    <property type="entry name" value="TRANSCRIPTIONAL REGULATOR RV3488"/>
    <property type="match status" value="1"/>
</dbReference>
<dbReference type="InterPro" id="IPR005149">
    <property type="entry name" value="Tscrpt_reg_PadR_N"/>
</dbReference>
<dbReference type="InterPro" id="IPR036390">
    <property type="entry name" value="WH_DNA-bd_sf"/>
</dbReference>
<dbReference type="HOGENOM" id="CLU_063440_12_0_0"/>